<sequence>MPRQRAHHRDCGVDALNILRVGYHHLDARRFELSDLILGLRHGAHEQHLRLERNDLLNVRLHAGLHGGDLQHLGRVVAVFAAADD</sequence>
<dbReference type="AlphaFoldDB" id="A0A645BXT5"/>
<comment type="caution">
    <text evidence="1">The sequence shown here is derived from an EMBL/GenBank/DDBJ whole genome shotgun (WGS) entry which is preliminary data.</text>
</comment>
<gene>
    <name evidence="1" type="ORF">SDC9_117085</name>
</gene>
<organism evidence="1">
    <name type="scientific">bioreactor metagenome</name>
    <dbReference type="NCBI Taxonomy" id="1076179"/>
    <lineage>
        <taxon>unclassified sequences</taxon>
        <taxon>metagenomes</taxon>
        <taxon>ecological metagenomes</taxon>
    </lineage>
</organism>
<evidence type="ECO:0000313" key="1">
    <source>
        <dbReference type="EMBL" id="MPM70132.1"/>
    </source>
</evidence>
<protein>
    <submittedName>
        <fullName evidence="1">Uncharacterized protein</fullName>
    </submittedName>
</protein>
<reference evidence="1" key="1">
    <citation type="submission" date="2019-08" db="EMBL/GenBank/DDBJ databases">
        <authorList>
            <person name="Kucharzyk K."/>
            <person name="Murdoch R.W."/>
            <person name="Higgins S."/>
            <person name="Loffler F."/>
        </authorList>
    </citation>
    <scope>NUCLEOTIDE SEQUENCE</scope>
</reference>
<name>A0A645BXT5_9ZZZZ</name>
<dbReference type="EMBL" id="VSSQ01023293">
    <property type="protein sequence ID" value="MPM70132.1"/>
    <property type="molecule type" value="Genomic_DNA"/>
</dbReference>
<accession>A0A645BXT5</accession>
<proteinExistence type="predicted"/>